<keyword evidence="11" id="KW-0411">Iron-sulfur</keyword>
<keyword evidence="6" id="KW-0004">4Fe-4S</keyword>
<dbReference type="SFLD" id="SFLDF00314">
    <property type="entry name" value="L-lysine_2_3-aminomutase_(yjeK"/>
    <property type="match status" value="1"/>
</dbReference>
<evidence type="ECO:0000256" key="4">
    <source>
        <dbReference type="ARBA" id="ARBA00008703"/>
    </source>
</evidence>
<dbReference type="GO" id="GO:0016853">
    <property type="term" value="F:isomerase activity"/>
    <property type="evidence" value="ECO:0007669"/>
    <property type="project" value="UniProtKB-KW"/>
</dbReference>
<dbReference type="GO" id="GO:0046872">
    <property type="term" value="F:metal ion binding"/>
    <property type="evidence" value="ECO:0007669"/>
    <property type="project" value="UniProtKB-KW"/>
</dbReference>
<dbReference type="CDD" id="cd01335">
    <property type="entry name" value="Radical_SAM"/>
    <property type="match status" value="1"/>
</dbReference>
<name>D9S894_FIBSS</name>
<keyword evidence="7" id="KW-0949">S-adenosyl-L-methionine</keyword>
<comment type="cofactor">
    <cofactor evidence="2 14">
        <name>pyridoxal 5'-phosphate</name>
        <dbReference type="ChEBI" id="CHEBI:597326"/>
    </cofactor>
</comment>
<dbReference type="PANTHER" id="PTHR30538:SF1">
    <property type="entry name" value="L-LYSINE 2,3-AMINOMUTASE"/>
    <property type="match status" value="1"/>
</dbReference>
<dbReference type="PROSITE" id="PS51918">
    <property type="entry name" value="RADICAL_SAM"/>
    <property type="match status" value="1"/>
</dbReference>
<dbReference type="InterPro" id="IPR013785">
    <property type="entry name" value="Aldolase_TIM"/>
</dbReference>
<evidence type="ECO:0000256" key="6">
    <source>
        <dbReference type="ARBA" id="ARBA00022485"/>
    </source>
</evidence>
<keyword evidence="8" id="KW-0479">Metal-binding</keyword>
<dbReference type="STRING" id="59374.FSU_3101"/>
<dbReference type="SFLD" id="SFLDS00029">
    <property type="entry name" value="Radical_SAM"/>
    <property type="match status" value="1"/>
</dbReference>
<dbReference type="InterPro" id="IPR007197">
    <property type="entry name" value="rSAM"/>
</dbReference>
<dbReference type="Proteomes" id="UP000000517">
    <property type="component" value="Chromosome"/>
</dbReference>
<comment type="catalytic activity">
    <reaction evidence="1">
        <text>L-lysine = D-beta-lysine</text>
        <dbReference type="Rhea" id="RHEA:44148"/>
        <dbReference type="ChEBI" id="CHEBI:32551"/>
        <dbReference type="ChEBI" id="CHEBI:84138"/>
    </reaction>
</comment>
<evidence type="ECO:0000256" key="9">
    <source>
        <dbReference type="ARBA" id="ARBA00022898"/>
    </source>
</evidence>
<evidence type="ECO:0000259" key="15">
    <source>
        <dbReference type="PROSITE" id="PS51918"/>
    </source>
</evidence>
<dbReference type="KEGG" id="fsc:FSU_3101"/>
<sequence>MVFDSKFSNIMDNSVKTFTHISEFLDYLGNDFTGLTSEMRANLDQEPTFAFNCSKHYADLIKNSAEPVKLLREVLPSTDELKDAPGFVDDPVGDLPAGKSECILQKYENRALIVSTSACGVRCRFCFRRNYPFQDTQNIASEVSNWLDVHTSIWEVILSGGDPLTLGPGPFRDLVEAIAFHPSVTTLRIHTRLPIMRPDLVMQHFELLRELPARFNCVLVVHVNHPDELDEESAAVFAQLKFSGWTLLNQSVLLKGVNDDAETLERLSRRLFEQGVLPYYLHQLDHAKGVAHFEVSDERARELIAQIRTKLPGYLVPKLVREIAGEKSKTPI</sequence>
<evidence type="ECO:0000313" key="16">
    <source>
        <dbReference type="EMBL" id="ADL25201.1"/>
    </source>
</evidence>
<dbReference type="EMBL" id="CP002158">
    <property type="protein sequence ID" value="ADL25201.1"/>
    <property type="molecule type" value="Genomic_DNA"/>
</dbReference>
<evidence type="ECO:0000256" key="13">
    <source>
        <dbReference type="ARBA" id="ARBA00030756"/>
    </source>
</evidence>
<evidence type="ECO:0000256" key="5">
    <source>
        <dbReference type="ARBA" id="ARBA00022363"/>
    </source>
</evidence>
<feature type="domain" description="Radical SAM core" evidence="15">
    <location>
        <begin position="105"/>
        <end position="326"/>
    </location>
</feature>
<dbReference type="SFLD" id="SFLDG01070">
    <property type="entry name" value="PLP-dependent"/>
    <property type="match status" value="1"/>
</dbReference>
<evidence type="ECO:0000256" key="3">
    <source>
        <dbReference type="ARBA" id="ARBA00001966"/>
    </source>
</evidence>
<evidence type="ECO:0000313" key="17">
    <source>
        <dbReference type="Proteomes" id="UP000000517"/>
    </source>
</evidence>
<evidence type="ECO:0000256" key="11">
    <source>
        <dbReference type="ARBA" id="ARBA00023014"/>
    </source>
</evidence>
<reference evidence="17" key="1">
    <citation type="submission" date="2010-08" db="EMBL/GenBank/DDBJ databases">
        <title>Complete sequence of Fibrobacter succinogenes subsp. succinogenes S85.</title>
        <authorList>
            <person name="Durkin A.S."/>
            <person name="Nelson K.E."/>
            <person name="Morrison M."/>
            <person name="Forsberg C.W."/>
            <person name="Wilson D.B."/>
            <person name="Russell J.B."/>
            <person name="Cann I.K.O."/>
            <person name="Mackie R.I."/>
            <person name="White B.A."/>
        </authorList>
    </citation>
    <scope>NUCLEOTIDE SEQUENCE [LARGE SCALE GENOMIC DNA]</scope>
    <source>
        <strain evidence="17">ATCC 19169 / S85</strain>
    </source>
</reference>
<dbReference type="InterPro" id="IPR058240">
    <property type="entry name" value="rSAM_sf"/>
</dbReference>
<dbReference type="PATRIC" id="fig|59374.8.peg.2962"/>
<feature type="modified residue" description="N6-(pyridoxal phosphate)lysine" evidence="14">
    <location>
        <position position="329"/>
    </location>
</feature>
<comment type="cofactor">
    <cofactor evidence="3">
        <name>[4Fe-4S] cluster</name>
        <dbReference type="ChEBI" id="CHEBI:49883"/>
    </cofactor>
</comment>
<evidence type="ECO:0000256" key="8">
    <source>
        <dbReference type="ARBA" id="ARBA00022723"/>
    </source>
</evidence>
<evidence type="ECO:0000256" key="7">
    <source>
        <dbReference type="ARBA" id="ARBA00022691"/>
    </source>
</evidence>
<gene>
    <name evidence="16" type="ordered locus">FSU_3101</name>
</gene>
<protein>
    <recommendedName>
        <fullName evidence="5">L-lysine 2,3-aminomutase</fullName>
    </recommendedName>
    <alternativeName>
        <fullName evidence="13">EF-P post-translational modification enzyme B</fullName>
    </alternativeName>
</protein>
<dbReference type="PANTHER" id="PTHR30538">
    <property type="entry name" value="LYSINE 2,3-AMINOMUTASE-RELATED"/>
    <property type="match status" value="1"/>
</dbReference>
<evidence type="ECO:0000256" key="2">
    <source>
        <dbReference type="ARBA" id="ARBA00001933"/>
    </source>
</evidence>
<dbReference type="InterPro" id="IPR022462">
    <property type="entry name" value="EpmB"/>
</dbReference>
<evidence type="ECO:0000256" key="1">
    <source>
        <dbReference type="ARBA" id="ARBA00001352"/>
    </source>
</evidence>
<keyword evidence="12" id="KW-0413">Isomerase</keyword>
<dbReference type="InterPro" id="IPR003739">
    <property type="entry name" value="Lys_aminomutase/Glu_NH3_mut"/>
</dbReference>
<keyword evidence="9 14" id="KW-0663">Pyridoxal phosphate</keyword>
<dbReference type="SUPFAM" id="SSF102114">
    <property type="entry name" value="Radical SAM enzymes"/>
    <property type="match status" value="1"/>
</dbReference>
<dbReference type="eggNOG" id="COG1509">
    <property type="taxonomic scope" value="Bacteria"/>
</dbReference>
<organism evidence="16 17">
    <name type="scientific">Fibrobacter succinogenes (strain ATCC 19169 / S85)</name>
    <dbReference type="NCBI Taxonomy" id="59374"/>
    <lineage>
        <taxon>Bacteria</taxon>
        <taxon>Pseudomonadati</taxon>
        <taxon>Fibrobacterota</taxon>
        <taxon>Fibrobacteria</taxon>
        <taxon>Fibrobacterales</taxon>
        <taxon>Fibrobacteraceae</taxon>
        <taxon>Fibrobacter</taxon>
    </lineage>
</organism>
<keyword evidence="10" id="KW-0408">Iron</keyword>
<dbReference type="GO" id="GO:0051539">
    <property type="term" value="F:4 iron, 4 sulfur cluster binding"/>
    <property type="evidence" value="ECO:0007669"/>
    <property type="project" value="UniProtKB-KW"/>
</dbReference>
<evidence type="ECO:0000256" key="10">
    <source>
        <dbReference type="ARBA" id="ARBA00023004"/>
    </source>
</evidence>
<evidence type="ECO:0000256" key="14">
    <source>
        <dbReference type="PIRSR" id="PIRSR603739-50"/>
    </source>
</evidence>
<dbReference type="HOGENOM" id="CLU_032161_2_0_0"/>
<accession>D9S894</accession>
<proteinExistence type="inferred from homology"/>
<dbReference type="NCBIfam" id="TIGR00238">
    <property type="entry name" value="KamA family radical SAM protein"/>
    <property type="match status" value="1"/>
</dbReference>
<dbReference type="Gene3D" id="3.20.20.70">
    <property type="entry name" value="Aldolase class I"/>
    <property type="match status" value="1"/>
</dbReference>
<dbReference type="AlphaFoldDB" id="D9S894"/>
<evidence type="ECO:0000256" key="12">
    <source>
        <dbReference type="ARBA" id="ARBA00023235"/>
    </source>
</evidence>
<comment type="similarity">
    <text evidence="4">Belongs to the radical SAM superfamily. KamA family.</text>
</comment>